<evidence type="ECO:0000313" key="1">
    <source>
        <dbReference type="EMBL" id="KAF9952481.1"/>
    </source>
</evidence>
<gene>
    <name evidence="1" type="ORF">BGZ70_000590</name>
</gene>
<dbReference type="InterPro" id="IPR011047">
    <property type="entry name" value="Quinoprotein_ADH-like_sf"/>
</dbReference>
<reference evidence="1" key="1">
    <citation type="journal article" date="2020" name="Fungal Divers.">
        <title>Resolving the Mortierellaceae phylogeny through synthesis of multi-gene phylogenetics and phylogenomics.</title>
        <authorList>
            <person name="Vandepol N."/>
            <person name="Liber J."/>
            <person name="Desiro A."/>
            <person name="Na H."/>
            <person name="Kennedy M."/>
            <person name="Barry K."/>
            <person name="Grigoriev I.V."/>
            <person name="Miller A.N."/>
            <person name="O'Donnell K."/>
            <person name="Stajich J.E."/>
            <person name="Bonito G."/>
        </authorList>
    </citation>
    <scope>NUCLEOTIDE SEQUENCE</scope>
    <source>
        <strain evidence="1">CK1249</strain>
    </source>
</reference>
<name>A0A9P6IXH8_MORAP</name>
<dbReference type="OrthoDB" id="2352140at2759"/>
<feature type="non-terminal residue" evidence="1">
    <location>
        <position position="234"/>
    </location>
</feature>
<sequence>RDRAELVSICDFETGRMTSFHWKRGYQCDYHDTIAFSDDGSKLAIGVQDIITTYCAENGTLLGSFRVPEYCGEISGIAFIQDDTHMLVCAAVSADGYDDDISKHGHGFIVDVANWTIVNRFAVTNSGNIGRSPEPGHEDITFNGNLFRAFEMSLDLIHLNDRVLHPYSQPMPLCDTQCKNKLTPLSKQPETIVTPSGMKFTVETSPSGIVVSASDAAKSLDDSSWLSMDYLEYL</sequence>
<dbReference type="AlphaFoldDB" id="A0A9P6IXH8"/>
<comment type="caution">
    <text evidence="1">The sequence shown here is derived from an EMBL/GenBank/DDBJ whole genome shotgun (WGS) entry which is preliminary data.</text>
</comment>
<dbReference type="InterPro" id="IPR015943">
    <property type="entry name" value="WD40/YVTN_repeat-like_dom_sf"/>
</dbReference>
<dbReference type="Gene3D" id="2.130.10.10">
    <property type="entry name" value="YVTN repeat-like/Quinoprotein amine dehydrogenase"/>
    <property type="match status" value="1"/>
</dbReference>
<keyword evidence="2" id="KW-1185">Reference proteome</keyword>
<protein>
    <submittedName>
        <fullName evidence="1">Uncharacterized protein</fullName>
    </submittedName>
</protein>
<dbReference type="Proteomes" id="UP000738359">
    <property type="component" value="Unassembled WGS sequence"/>
</dbReference>
<proteinExistence type="predicted"/>
<accession>A0A9P6IXH8</accession>
<evidence type="ECO:0000313" key="2">
    <source>
        <dbReference type="Proteomes" id="UP000738359"/>
    </source>
</evidence>
<dbReference type="EMBL" id="JAAAHY010001116">
    <property type="protein sequence ID" value="KAF9952481.1"/>
    <property type="molecule type" value="Genomic_DNA"/>
</dbReference>
<dbReference type="SUPFAM" id="SSF50998">
    <property type="entry name" value="Quinoprotein alcohol dehydrogenase-like"/>
    <property type="match status" value="1"/>
</dbReference>
<organism evidence="1 2">
    <name type="scientific">Mortierella alpina</name>
    <name type="common">Oleaginous fungus</name>
    <name type="synonym">Mortierella renispora</name>
    <dbReference type="NCBI Taxonomy" id="64518"/>
    <lineage>
        <taxon>Eukaryota</taxon>
        <taxon>Fungi</taxon>
        <taxon>Fungi incertae sedis</taxon>
        <taxon>Mucoromycota</taxon>
        <taxon>Mortierellomycotina</taxon>
        <taxon>Mortierellomycetes</taxon>
        <taxon>Mortierellales</taxon>
        <taxon>Mortierellaceae</taxon>
        <taxon>Mortierella</taxon>
    </lineage>
</organism>